<evidence type="ECO:0000313" key="1">
    <source>
        <dbReference type="EMBL" id="KAH6940913.1"/>
    </source>
</evidence>
<evidence type="ECO:0000313" key="2">
    <source>
        <dbReference type="Proteomes" id="UP000821845"/>
    </source>
</evidence>
<organism evidence="1 2">
    <name type="scientific">Hyalomma asiaticum</name>
    <name type="common">Tick</name>
    <dbReference type="NCBI Taxonomy" id="266040"/>
    <lineage>
        <taxon>Eukaryota</taxon>
        <taxon>Metazoa</taxon>
        <taxon>Ecdysozoa</taxon>
        <taxon>Arthropoda</taxon>
        <taxon>Chelicerata</taxon>
        <taxon>Arachnida</taxon>
        <taxon>Acari</taxon>
        <taxon>Parasitiformes</taxon>
        <taxon>Ixodida</taxon>
        <taxon>Ixodoidea</taxon>
        <taxon>Ixodidae</taxon>
        <taxon>Hyalomminae</taxon>
        <taxon>Hyalomma</taxon>
    </lineage>
</organism>
<sequence>MKAVGDMFKPLAVRSCSSEVLGYTQSSHEALPVLPSPSIASPSTMRQGPPSPYPAEAALIESCSTSKVSPAVSGAPLSPSTTRASRDATEGFCFAGICAILVILAAMLSAAYFINVARQRARHQPLLKRRTTCGSRECQRHALLLTVGLNRSADPCHDFSAYVCSAWKPDGSRLRGDRSTKVLDSQLNDVLITWLGGLEDLLISGLDVHKAAIKPLALLRSCQAQGRRASADELDDFREFIALLGLCWPDDNCCNVSALGVLLGLVYRWDMCFWFRIRVLRKSNGAEHRLALYPGPRVLVQRFAARHNHLVTQNTYASFWTQHRDALAKNGASNESARDPPPARESIERIEQVEYTIIAALMSSATKEILEPINLPISDMGYYTGKVTSKEWLDKLNANVADESTLFAMEDQVLVADTSVLEAVGTIFGAYTDREIVSHLSWQFVQEYGAVVDPNFERSFDDSWNGLFCSRQVAAIYAPLVATLHWKLRTSDAERRLLETKLRSLVHRMSSAISSQWWLAEQDKRVAAEKLRSLTVRLWPPVKLNRELELFYHDFPNGTGKDESFAKTWIGSRTALARRASGRSREVFASYSPTLSPLMIEYDYLDNAVDVAAWSLSGPLYYVNATPSMFYGGIGFYFAAQVMRSLDWTGLRVDVGGRVVLPSWMTEASRQVVESRLNCPTAGVTNRELLPYLPALQVVTQAFIEEAAVSAHRLDVGGQLTEPRTFFMTLCRMACSSIPWAGAAVDCNTVLQNSRDFSTTYACKIDSPLNPSRKCVFFN</sequence>
<protein>
    <submittedName>
        <fullName evidence="1">Uncharacterized protein</fullName>
    </submittedName>
</protein>
<accession>A0ACB7T1V7</accession>
<proteinExistence type="predicted"/>
<reference evidence="1" key="1">
    <citation type="submission" date="2020-05" db="EMBL/GenBank/DDBJ databases">
        <title>Large-scale comparative analyses of tick genomes elucidate their genetic diversity and vector capacities.</title>
        <authorList>
            <person name="Jia N."/>
            <person name="Wang J."/>
            <person name="Shi W."/>
            <person name="Du L."/>
            <person name="Sun Y."/>
            <person name="Zhan W."/>
            <person name="Jiang J."/>
            <person name="Wang Q."/>
            <person name="Zhang B."/>
            <person name="Ji P."/>
            <person name="Sakyi L.B."/>
            <person name="Cui X."/>
            <person name="Yuan T."/>
            <person name="Jiang B."/>
            <person name="Yang W."/>
            <person name="Lam T.T.-Y."/>
            <person name="Chang Q."/>
            <person name="Ding S."/>
            <person name="Wang X."/>
            <person name="Zhu J."/>
            <person name="Ruan X."/>
            <person name="Zhao L."/>
            <person name="Wei J."/>
            <person name="Que T."/>
            <person name="Du C."/>
            <person name="Cheng J."/>
            <person name="Dai P."/>
            <person name="Han X."/>
            <person name="Huang E."/>
            <person name="Gao Y."/>
            <person name="Liu J."/>
            <person name="Shao H."/>
            <person name="Ye R."/>
            <person name="Li L."/>
            <person name="Wei W."/>
            <person name="Wang X."/>
            <person name="Wang C."/>
            <person name="Yang T."/>
            <person name="Huo Q."/>
            <person name="Li W."/>
            <person name="Guo W."/>
            <person name="Chen H."/>
            <person name="Zhou L."/>
            <person name="Ni X."/>
            <person name="Tian J."/>
            <person name="Zhou Y."/>
            <person name="Sheng Y."/>
            <person name="Liu T."/>
            <person name="Pan Y."/>
            <person name="Xia L."/>
            <person name="Li J."/>
            <person name="Zhao F."/>
            <person name="Cao W."/>
        </authorList>
    </citation>
    <scope>NUCLEOTIDE SEQUENCE</scope>
    <source>
        <strain evidence="1">Hyas-2018</strain>
    </source>
</reference>
<gene>
    <name evidence="1" type="ORF">HPB50_010361</name>
</gene>
<dbReference type="EMBL" id="CM023491">
    <property type="protein sequence ID" value="KAH6940913.1"/>
    <property type="molecule type" value="Genomic_DNA"/>
</dbReference>
<keyword evidence="2" id="KW-1185">Reference proteome</keyword>
<name>A0ACB7T1V7_HYAAI</name>
<comment type="caution">
    <text evidence="1">The sequence shown here is derived from an EMBL/GenBank/DDBJ whole genome shotgun (WGS) entry which is preliminary data.</text>
</comment>
<dbReference type="Proteomes" id="UP000821845">
    <property type="component" value="Chromosome 11"/>
</dbReference>